<dbReference type="Gene3D" id="3.30.70.330">
    <property type="match status" value="1"/>
</dbReference>
<dbReference type="PROSITE" id="PS50102">
    <property type="entry name" value="RRM"/>
    <property type="match status" value="1"/>
</dbReference>
<reference evidence="4 5" key="1">
    <citation type="journal article" date="2024" name="G3 (Bethesda)">
        <title>Genome assembly of Hibiscus sabdariffa L. provides insights into metabolisms of medicinal natural products.</title>
        <authorList>
            <person name="Kim T."/>
        </authorList>
    </citation>
    <scope>NUCLEOTIDE SEQUENCE [LARGE SCALE GENOMIC DNA]</scope>
    <source>
        <strain evidence="4">TK-2024</strain>
        <tissue evidence="4">Old leaves</tissue>
    </source>
</reference>
<dbReference type="InterPro" id="IPR000504">
    <property type="entry name" value="RRM_dom"/>
</dbReference>
<dbReference type="Proteomes" id="UP001396334">
    <property type="component" value="Unassembled WGS sequence"/>
</dbReference>
<evidence type="ECO:0000256" key="2">
    <source>
        <dbReference type="SAM" id="MobiDB-lite"/>
    </source>
</evidence>
<dbReference type="CDD" id="cd00590">
    <property type="entry name" value="RRM_SF"/>
    <property type="match status" value="1"/>
</dbReference>
<comment type="caution">
    <text evidence="4">The sequence shown here is derived from an EMBL/GenBank/DDBJ whole genome shotgun (WGS) entry which is preliminary data.</text>
</comment>
<dbReference type="InterPro" id="IPR012677">
    <property type="entry name" value="Nucleotide-bd_a/b_plait_sf"/>
</dbReference>
<dbReference type="SUPFAM" id="SSF54928">
    <property type="entry name" value="RNA-binding domain, RBD"/>
    <property type="match status" value="1"/>
</dbReference>
<name>A0ABR2SZF5_9ROSI</name>
<gene>
    <name evidence="4" type="ORF">V6N11_031780</name>
</gene>
<feature type="domain" description="RRM" evidence="3">
    <location>
        <begin position="1"/>
        <end position="75"/>
    </location>
</feature>
<keyword evidence="5" id="KW-1185">Reference proteome</keyword>
<protein>
    <recommendedName>
        <fullName evidence="3">RRM domain-containing protein</fullName>
    </recommendedName>
</protein>
<dbReference type="EMBL" id="JBBPBN010000010">
    <property type="protein sequence ID" value="KAK9030353.1"/>
    <property type="molecule type" value="Genomic_DNA"/>
</dbReference>
<keyword evidence="1" id="KW-0694">RNA-binding</keyword>
<evidence type="ECO:0000313" key="5">
    <source>
        <dbReference type="Proteomes" id="UP001396334"/>
    </source>
</evidence>
<organism evidence="4 5">
    <name type="scientific">Hibiscus sabdariffa</name>
    <name type="common">roselle</name>
    <dbReference type="NCBI Taxonomy" id="183260"/>
    <lineage>
        <taxon>Eukaryota</taxon>
        <taxon>Viridiplantae</taxon>
        <taxon>Streptophyta</taxon>
        <taxon>Embryophyta</taxon>
        <taxon>Tracheophyta</taxon>
        <taxon>Spermatophyta</taxon>
        <taxon>Magnoliopsida</taxon>
        <taxon>eudicotyledons</taxon>
        <taxon>Gunneridae</taxon>
        <taxon>Pentapetalae</taxon>
        <taxon>rosids</taxon>
        <taxon>malvids</taxon>
        <taxon>Malvales</taxon>
        <taxon>Malvaceae</taxon>
        <taxon>Malvoideae</taxon>
        <taxon>Hibiscus</taxon>
    </lineage>
</organism>
<sequence>MFVDNLSKRVSRQLFSHYSKVTRVFISLKNNRPRYKEATFAFVLFESQAYLVNAISKINSSKIDGRVVRVSKARYVFGQYGRKNFKHIVPDIVENPMENPPASAGHHSENLGLDVNNQRAMNTKGLLVKLVCLGNGCKSVLFEVVAPLIMEDGLPHLLLEVKLSSVPLYYWQVNFFRSLGERWGKLVRLSENTSSKAKFGVAKIFVRVVSPLEIPDCIKISGNGKEYLIKVSLGSATKPMVSPAPSSEWERFADVWVVANDDHNDSVGGWCYGDSSSDESNDLGNKCQVEDLACQAGNPNENFGVPKVDGSAAPAAPPDNVD</sequence>
<feature type="region of interest" description="Disordered" evidence="2">
    <location>
        <begin position="298"/>
        <end position="322"/>
    </location>
</feature>
<dbReference type="InterPro" id="IPR035979">
    <property type="entry name" value="RBD_domain_sf"/>
</dbReference>
<evidence type="ECO:0000313" key="4">
    <source>
        <dbReference type="EMBL" id="KAK9030353.1"/>
    </source>
</evidence>
<evidence type="ECO:0000256" key="1">
    <source>
        <dbReference type="PROSITE-ProRule" id="PRU00176"/>
    </source>
</evidence>
<evidence type="ECO:0000259" key="3">
    <source>
        <dbReference type="PROSITE" id="PS50102"/>
    </source>
</evidence>
<accession>A0ABR2SZF5</accession>
<dbReference type="Pfam" id="PF00076">
    <property type="entry name" value="RRM_1"/>
    <property type="match status" value="1"/>
</dbReference>
<proteinExistence type="predicted"/>